<dbReference type="EMBL" id="BMJG01000020">
    <property type="protein sequence ID" value="GGC49135.1"/>
    <property type="molecule type" value="Genomic_DNA"/>
</dbReference>
<organism evidence="3 4">
    <name type="scientific">Brevibacterium sediminis</name>
    <dbReference type="NCBI Taxonomy" id="1857024"/>
    <lineage>
        <taxon>Bacteria</taxon>
        <taxon>Bacillati</taxon>
        <taxon>Actinomycetota</taxon>
        <taxon>Actinomycetes</taxon>
        <taxon>Micrococcales</taxon>
        <taxon>Brevibacteriaceae</taxon>
        <taxon>Brevibacterium</taxon>
    </lineage>
</organism>
<gene>
    <name evidence="3" type="ORF">GCM10010974_34010</name>
</gene>
<reference evidence="4" key="1">
    <citation type="journal article" date="2019" name="Int. J. Syst. Evol. Microbiol.">
        <title>The Global Catalogue of Microorganisms (GCM) 10K type strain sequencing project: providing services to taxonomists for standard genome sequencing and annotation.</title>
        <authorList>
            <consortium name="The Broad Institute Genomics Platform"/>
            <consortium name="The Broad Institute Genome Sequencing Center for Infectious Disease"/>
            <person name="Wu L."/>
            <person name="Ma J."/>
        </authorList>
    </citation>
    <scope>NUCLEOTIDE SEQUENCE [LARGE SCALE GENOMIC DNA]</scope>
    <source>
        <strain evidence="4">CGMCC 1.15472</strain>
    </source>
</reference>
<protein>
    <recommendedName>
        <fullName evidence="2">General stress protein FMN-binding split barrel domain-containing protein</fullName>
    </recommendedName>
</protein>
<dbReference type="PANTHER" id="PTHR34818:SF1">
    <property type="entry name" value="PROTEIN BLI-3"/>
    <property type="match status" value="1"/>
</dbReference>
<dbReference type="Proteomes" id="UP000632322">
    <property type="component" value="Unassembled WGS sequence"/>
</dbReference>
<evidence type="ECO:0000313" key="3">
    <source>
        <dbReference type="EMBL" id="GGC49135.1"/>
    </source>
</evidence>
<feature type="region of interest" description="Disordered" evidence="1">
    <location>
        <begin position="1"/>
        <end position="162"/>
    </location>
</feature>
<comment type="caution">
    <text evidence="3">The sequence shown here is derived from an EMBL/GenBank/DDBJ whole genome shotgun (WGS) entry which is preliminary data.</text>
</comment>
<evidence type="ECO:0000256" key="1">
    <source>
        <dbReference type="SAM" id="MobiDB-lite"/>
    </source>
</evidence>
<dbReference type="SUPFAM" id="SSF50475">
    <property type="entry name" value="FMN-binding split barrel"/>
    <property type="match status" value="1"/>
</dbReference>
<dbReference type="InterPro" id="IPR038725">
    <property type="entry name" value="YdaG_split_barrel_FMN-bd"/>
</dbReference>
<dbReference type="Pfam" id="PF16242">
    <property type="entry name" value="Pyrid_ox_like"/>
    <property type="match status" value="1"/>
</dbReference>
<feature type="region of interest" description="Disordered" evidence="1">
    <location>
        <begin position="178"/>
        <end position="209"/>
    </location>
</feature>
<dbReference type="Gene3D" id="2.30.110.10">
    <property type="entry name" value="Electron Transport, Fmn-binding Protein, Chain A"/>
    <property type="match status" value="1"/>
</dbReference>
<name>A0ABQ1N1Z0_9MICO</name>
<keyword evidence="4" id="KW-1185">Reference proteome</keyword>
<evidence type="ECO:0000259" key="2">
    <source>
        <dbReference type="Pfam" id="PF16242"/>
    </source>
</evidence>
<proteinExistence type="predicted"/>
<dbReference type="InterPro" id="IPR012349">
    <property type="entry name" value="Split_barrel_FMN-bd"/>
</dbReference>
<accession>A0ABQ1N1Z0</accession>
<sequence>MNNRDKSDESPAEEKARDIASTLDEATEPLGGTSDMESHAEVGYTEKNVEERAQNTAAEEGVTLHRNPDGSHTAIDESKAAEVTPSSGSKDSGVASSTAAGGAPSSTAPGAGAAVGSTTGAGDDPHRNSGASVAPGMGASVGTTSEPGDIYSAPGMGNAVGSTAAAGTASTAAAASATGSTSASNDSARDHTSATDDTEAGQVSAAGDWQKPAGEAATDELDQADVVKILRGGDSVMLATALADGKILAHPMAPQEVTEDADVWFFLALDGDQAKALQTNPEVNISLAEAGNWLSVAGRVKFVDDKAKVDELWSDSAKAWFDDRRDPNLGLIKVVTHSAQHWGLPGGKASGLFRMVKSKITGDRPSGGTQTTEL</sequence>
<dbReference type="PANTHER" id="PTHR34818">
    <property type="entry name" value="PROTEIN BLI-3"/>
    <property type="match status" value="1"/>
</dbReference>
<dbReference type="RefSeq" id="WP_308423790.1">
    <property type="nucleotide sequence ID" value="NZ_BMJG01000020.1"/>
</dbReference>
<feature type="domain" description="General stress protein FMN-binding split barrel" evidence="2">
    <location>
        <begin position="225"/>
        <end position="365"/>
    </location>
</feature>
<feature type="compositionally biased region" description="Basic and acidic residues" evidence="1">
    <location>
        <begin position="62"/>
        <end position="80"/>
    </location>
</feature>
<feature type="compositionally biased region" description="Low complexity" evidence="1">
    <location>
        <begin position="86"/>
        <end position="122"/>
    </location>
</feature>
<evidence type="ECO:0000313" key="4">
    <source>
        <dbReference type="Proteomes" id="UP000632322"/>
    </source>
</evidence>
<dbReference type="InterPro" id="IPR052917">
    <property type="entry name" value="Stress-Dev_Protein"/>
</dbReference>
<feature type="compositionally biased region" description="Basic and acidic residues" evidence="1">
    <location>
        <begin position="1"/>
        <end position="18"/>
    </location>
</feature>